<accession>A0ABU0PCG2</accession>
<dbReference type="Pfam" id="PF00535">
    <property type="entry name" value="Glycos_transf_2"/>
    <property type="match status" value="1"/>
</dbReference>
<dbReference type="PANTHER" id="PTHR43685:SF2">
    <property type="entry name" value="GLYCOSYLTRANSFERASE 2-LIKE DOMAIN-CONTAINING PROTEIN"/>
    <property type="match status" value="1"/>
</dbReference>
<evidence type="ECO:0000313" key="3">
    <source>
        <dbReference type="Proteomes" id="UP001239085"/>
    </source>
</evidence>
<evidence type="ECO:0000313" key="2">
    <source>
        <dbReference type="EMBL" id="MDQ0644602.1"/>
    </source>
</evidence>
<dbReference type="InterPro" id="IPR001173">
    <property type="entry name" value="Glyco_trans_2-like"/>
</dbReference>
<name>A0ABU0PCG2_9MICO</name>
<comment type="caution">
    <text evidence="2">The sequence shown here is derived from an EMBL/GenBank/DDBJ whole genome shotgun (WGS) entry which is preliminary data.</text>
</comment>
<keyword evidence="3" id="KW-1185">Reference proteome</keyword>
<dbReference type="CDD" id="cd00761">
    <property type="entry name" value="Glyco_tranf_GTA_type"/>
    <property type="match status" value="1"/>
</dbReference>
<gene>
    <name evidence="2" type="ORF">QFZ46_002762</name>
</gene>
<sequence>MGDTSAPAPLVSIVLALGHDSEYLAAALQGVRDQTFQDWELLVVDNGAAHPERVEALIQDDPRMSMITIEHSATAGLSRNIGVERTRGALITFLDDDDIWMPERLAVHAAHHLETPSAPASFSGYRHIDAAGAAFGADWRSRQTPASDILRGTAPTPLGPTLMIRRDQFLAIGGHSPEIPILVDFELGLRLALRGDLIYIDELLVRYRRHSSNMTSMAPANVRLRRLAMEDMIDRQRWAARGRGATEVAGYFTERLERYRRSESRIAGIDAPRQLRRGDLGDAARSAAWGLRRAPLAFLGGAISTVTGRARRS</sequence>
<dbReference type="SUPFAM" id="SSF53448">
    <property type="entry name" value="Nucleotide-diphospho-sugar transferases"/>
    <property type="match status" value="1"/>
</dbReference>
<reference evidence="2 3" key="1">
    <citation type="submission" date="2023-07" db="EMBL/GenBank/DDBJ databases">
        <title>Comparative genomics of wheat-associated soil bacteria to identify genetic determinants of phenazine resistance.</title>
        <authorList>
            <person name="Mouncey N."/>
        </authorList>
    </citation>
    <scope>NUCLEOTIDE SEQUENCE [LARGE SCALE GENOMIC DNA]</scope>
    <source>
        <strain evidence="2 3">W2I7</strain>
    </source>
</reference>
<dbReference type="Proteomes" id="UP001239085">
    <property type="component" value="Unassembled WGS sequence"/>
</dbReference>
<protein>
    <submittedName>
        <fullName evidence="2">Glycosyltransferase involved in cell wall biosynthesis</fullName>
    </submittedName>
</protein>
<dbReference type="InterPro" id="IPR050834">
    <property type="entry name" value="Glycosyltransf_2"/>
</dbReference>
<organism evidence="2 3">
    <name type="scientific">Microbacterium murale</name>
    <dbReference type="NCBI Taxonomy" id="1081040"/>
    <lineage>
        <taxon>Bacteria</taxon>
        <taxon>Bacillati</taxon>
        <taxon>Actinomycetota</taxon>
        <taxon>Actinomycetes</taxon>
        <taxon>Micrococcales</taxon>
        <taxon>Microbacteriaceae</taxon>
        <taxon>Microbacterium</taxon>
    </lineage>
</organism>
<dbReference type="InterPro" id="IPR029044">
    <property type="entry name" value="Nucleotide-diphossugar_trans"/>
</dbReference>
<evidence type="ECO:0000259" key="1">
    <source>
        <dbReference type="Pfam" id="PF00535"/>
    </source>
</evidence>
<proteinExistence type="predicted"/>
<dbReference type="PANTHER" id="PTHR43685">
    <property type="entry name" value="GLYCOSYLTRANSFERASE"/>
    <property type="match status" value="1"/>
</dbReference>
<dbReference type="Gene3D" id="3.90.550.10">
    <property type="entry name" value="Spore Coat Polysaccharide Biosynthesis Protein SpsA, Chain A"/>
    <property type="match status" value="1"/>
</dbReference>
<feature type="domain" description="Glycosyltransferase 2-like" evidence="1">
    <location>
        <begin position="21"/>
        <end position="167"/>
    </location>
</feature>
<dbReference type="RefSeq" id="WP_307362508.1">
    <property type="nucleotide sequence ID" value="NZ_JAUSXK010000001.1"/>
</dbReference>
<dbReference type="EMBL" id="JAUSXK010000001">
    <property type="protein sequence ID" value="MDQ0644602.1"/>
    <property type="molecule type" value="Genomic_DNA"/>
</dbReference>